<feature type="compositionally biased region" description="Polar residues" evidence="1">
    <location>
        <begin position="1"/>
        <end position="10"/>
    </location>
</feature>
<dbReference type="RefSeq" id="WP_103461670.1">
    <property type="nucleotide sequence ID" value="NZ_PPXD01000026.1"/>
</dbReference>
<dbReference type="Proteomes" id="UP000237340">
    <property type="component" value="Unassembled WGS sequence"/>
</dbReference>
<keyword evidence="3" id="KW-1185">Reference proteome</keyword>
<name>A0A2S3ZAP6_9MICO</name>
<dbReference type="AlphaFoldDB" id="A0A2S3ZAP6"/>
<evidence type="ECO:0000313" key="3">
    <source>
        <dbReference type="Proteomes" id="UP000237340"/>
    </source>
</evidence>
<evidence type="ECO:0000256" key="1">
    <source>
        <dbReference type="SAM" id="MobiDB-lite"/>
    </source>
</evidence>
<organism evidence="2 3">
    <name type="scientific">Cryobacterium zongtaii</name>
    <dbReference type="NCBI Taxonomy" id="1259217"/>
    <lineage>
        <taxon>Bacteria</taxon>
        <taxon>Bacillati</taxon>
        <taxon>Actinomycetota</taxon>
        <taxon>Actinomycetes</taxon>
        <taxon>Micrococcales</taxon>
        <taxon>Microbacteriaceae</taxon>
        <taxon>Cryobacterium</taxon>
    </lineage>
</organism>
<proteinExistence type="predicted"/>
<sequence length="79" mass="8348">MPTTDHTSQAAADHSAAPTGPPTSADRLIAAIESINDVDVANSPEPDRAAVLELIDIINDEQRSSLLFALLLERIRTGA</sequence>
<comment type="caution">
    <text evidence="2">The sequence shown here is derived from an EMBL/GenBank/DDBJ whole genome shotgun (WGS) entry which is preliminary data.</text>
</comment>
<reference evidence="2 3" key="1">
    <citation type="submission" date="2018-01" db="EMBL/GenBank/DDBJ databases">
        <title>Cryobacterium sp. nov., from glaciers in China.</title>
        <authorList>
            <person name="Liu Q."/>
            <person name="Xin Y.-H."/>
        </authorList>
    </citation>
    <scope>NUCLEOTIDE SEQUENCE [LARGE SCALE GENOMIC DNA]</scope>
    <source>
        <strain evidence="2 3">TMN-42</strain>
    </source>
</reference>
<protein>
    <submittedName>
        <fullName evidence="2">Uncharacterized protein</fullName>
    </submittedName>
</protein>
<accession>A0A2S3ZAP6</accession>
<dbReference type="EMBL" id="PPXD01000026">
    <property type="protein sequence ID" value="POH62532.1"/>
    <property type="molecule type" value="Genomic_DNA"/>
</dbReference>
<gene>
    <name evidence="2" type="ORF">C3B61_16935</name>
</gene>
<feature type="region of interest" description="Disordered" evidence="1">
    <location>
        <begin position="1"/>
        <end position="24"/>
    </location>
</feature>
<evidence type="ECO:0000313" key="2">
    <source>
        <dbReference type="EMBL" id="POH62532.1"/>
    </source>
</evidence>